<organism evidence="2 3">
    <name type="scientific">Gossypium hirsutum</name>
    <name type="common">Upland cotton</name>
    <name type="synonym">Gossypium mexicanum</name>
    <dbReference type="NCBI Taxonomy" id="3635"/>
    <lineage>
        <taxon>Eukaryota</taxon>
        <taxon>Viridiplantae</taxon>
        <taxon>Streptophyta</taxon>
        <taxon>Embryophyta</taxon>
        <taxon>Tracheophyta</taxon>
        <taxon>Spermatophyta</taxon>
        <taxon>Magnoliopsida</taxon>
        <taxon>eudicotyledons</taxon>
        <taxon>Gunneridae</taxon>
        <taxon>Pentapetalae</taxon>
        <taxon>rosids</taxon>
        <taxon>malvids</taxon>
        <taxon>Malvales</taxon>
        <taxon>Malvaceae</taxon>
        <taxon>Malvoideae</taxon>
        <taxon>Gossypium</taxon>
    </lineage>
</organism>
<dbReference type="GeneID" id="107936224"/>
<feature type="compositionally biased region" description="Polar residues" evidence="1">
    <location>
        <begin position="73"/>
        <end position="87"/>
    </location>
</feature>
<reference evidence="3" key="2">
    <citation type="submission" date="2025-08" db="UniProtKB">
        <authorList>
            <consortium name="RefSeq"/>
        </authorList>
    </citation>
    <scope>IDENTIFICATION</scope>
</reference>
<reference evidence="2" key="1">
    <citation type="journal article" date="2020" name="Nat. Genet.">
        <title>Genomic diversifications of five Gossypium allopolyploid species and their impact on cotton improvement.</title>
        <authorList>
            <person name="Chen Z.J."/>
            <person name="Sreedasyam A."/>
            <person name="Ando A."/>
            <person name="Song Q."/>
            <person name="De Santiago L.M."/>
            <person name="Hulse-Kemp A.M."/>
            <person name="Ding M."/>
            <person name="Ye W."/>
            <person name="Kirkbride R.C."/>
            <person name="Jenkins J."/>
            <person name="Plott C."/>
            <person name="Lovell J."/>
            <person name="Lin Y.M."/>
            <person name="Vaughn R."/>
            <person name="Liu B."/>
            <person name="Simpson S."/>
            <person name="Scheffler B.E."/>
            <person name="Wen L."/>
            <person name="Saski C.A."/>
            <person name="Grover C.E."/>
            <person name="Hu G."/>
            <person name="Conover J.L."/>
            <person name="Carlson J.W."/>
            <person name="Shu S."/>
            <person name="Boston L.B."/>
            <person name="Williams M."/>
            <person name="Peterson D.G."/>
            <person name="McGee K."/>
            <person name="Jones D.C."/>
            <person name="Wendel J.F."/>
            <person name="Stelly D.M."/>
            <person name="Grimwood J."/>
            <person name="Schmutz J."/>
        </authorList>
    </citation>
    <scope>NUCLEOTIDE SEQUENCE [LARGE SCALE GENOMIC DNA]</scope>
    <source>
        <strain evidence="2">cv. TM-1</strain>
    </source>
</reference>
<keyword evidence="2" id="KW-1185">Reference proteome</keyword>
<name>A0A1U8MFR9_GOSHI</name>
<dbReference type="PaxDb" id="3635-A0A1U8MFR9"/>
<dbReference type="Proteomes" id="UP000818029">
    <property type="component" value="Chromosome D02"/>
</dbReference>
<dbReference type="RefSeq" id="XP_016724404.1">
    <property type="nucleotide sequence ID" value="XM_016868915.2"/>
</dbReference>
<gene>
    <name evidence="3" type="primary">LOC107936224</name>
</gene>
<protein>
    <submittedName>
        <fullName evidence="3">Uncharacterized protein</fullName>
    </submittedName>
</protein>
<evidence type="ECO:0000313" key="3">
    <source>
        <dbReference type="RefSeq" id="XP_016724404.1"/>
    </source>
</evidence>
<dbReference type="AlphaFoldDB" id="A0A1U8MFR9"/>
<evidence type="ECO:0000313" key="2">
    <source>
        <dbReference type="Proteomes" id="UP000818029"/>
    </source>
</evidence>
<dbReference type="KEGG" id="ghi:107936224"/>
<evidence type="ECO:0000256" key="1">
    <source>
        <dbReference type="SAM" id="MobiDB-lite"/>
    </source>
</evidence>
<accession>A0A1U8MFR9</accession>
<sequence>MARACAASFPSRGTNAHPLPPPAVGDPSYAQKSTLSRKPEPLPQKGQQHHQKVSFQKREPAPITSAKYPAKYHNSTRGAQNSPTQSYTMDIPQLRIVFNAPNFRSEAPSYETTAKRVF</sequence>
<feature type="region of interest" description="Disordered" evidence="1">
    <location>
        <begin position="1"/>
        <end position="87"/>
    </location>
</feature>
<proteinExistence type="predicted"/>